<evidence type="ECO:0000256" key="5">
    <source>
        <dbReference type="ARBA" id="ARBA00022801"/>
    </source>
</evidence>
<evidence type="ECO:0000256" key="7">
    <source>
        <dbReference type="HAMAP-Rule" id="MF_00009"/>
    </source>
</evidence>
<organism evidence="8 9">
    <name type="scientific">Treponema parvum</name>
    <dbReference type="NCBI Taxonomy" id="138851"/>
    <lineage>
        <taxon>Bacteria</taxon>
        <taxon>Pseudomonadati</taxon>
        <taxon>Spirochaetota</taxon>
        <taxon>Spirochaetia</taxon>
        <taxon>Spirochaetales</taxon>
        <taxon>Treponemataceae</taxon>
        <taxon>Treponema</taxon>
    </lineage>
</organism>
<evidence type="ECO:0000256" key="3">
    <source>
        <dbReference type="ARBA" id="ARBA00022723"/>
    </source>
</evidence>
<dbReference type="KEGG" id="tpav:HRQ91_04395"/>
<keyword evidence="6 7" id="KW-0862">Zinc</keyword>
<proteinExistence type="inferred from homology"/>
<dbReference type="GO" id="GO:0004521">
    <property type="term" value="F:RNA endonuclease activity"/>
    <property type="evidence" value="ECO:0007669"/>
    <property type="project" value="UniProtKB-UniRule"/>
</dbReference>
<dbReference type="Pfam" id="PF02130">
    <property type="entry name" value="YbeY"/>
    <property type="match status" value="1"/>
</dbReference>
<name>A0A975IE75_9SPIR</name>
<keyword evidence="2 7" id="KW-0540">Nuclease</keyword>
<dbReference type="AlphaFoldDB" id="A0A975IE75"/>
<dbReference type="GO" id="GO:0005737">
    <property type="term" value="C:cytoplasm"/>
    <property type="evidence" value="ECO:0007669"/>
    <property type="project" value="UniProtKB-SubCell"/>
</dbReference>
<evidence type="ECO:0000256" key="2">
    <source>
        <dbReference type="ARBA" id="ARBA00022722"/>
    </source>
</evidence>
<evidence type="ECO:0000313" key="8">
    <source>
        <dbReference type="EMBL" id="QTQ13755.1"/>
    </source>
</evidence>
<keyword evidence="7" id="KW-0698">rRNA processing</keyword>
<dbReference type="Gene3D" id="3.40.390.30">
    <property type="entry name" value="Metalloproteases ('zincins'), catalytic domain"/>
    <property type="match status" value="1"/>
</dbReference>
<dbReference type="SUPFAM" id="SSF55486">
    <property type="entry name" value="Metalloproteases ('zincins'), catalytic domain"/>
    <property type="match status" value="1"/>
</dbReference>
<dbReference type="GO" id="GO:0006364">
    <property type="term" value="P:rRNA processing"/>
    <property type="evidence" value="ECO:0007669"/>
    <property type="project" value="UniProtKB-UniRule"/>
</dbReference>
<dbReference type="InterPro" id="IPR002036">
    <property type="entry name" value="YbeY"/>
</dbReference>
<dbReference type="InterPro" id="IPR023091">
    <property type="entry name" value="MetalPrtase_cat_dom_sf_prd"/>
</dbReference>
<dbReference type="PANTHER" id="PTHR46986">
    <property type="entry name" value="ENDORIBONUCLEASE YBEY, CHLOROPLASTIC"/>
    <property type="match status" value="1"/>
</dbReference>
<comment type="cofactor">
    <cofactor evidence="7">
        <name>Zn(2+)</name>
        <dbReference type="ChEBI" id="CHEBI:29105"/>
    </cofactor>
    <text evidence="7">Binds 1 zinc ion.</text>
</comment>
<feature type="binding site" evidence="7">
    <location>
        <position position="117"/>
    </location>
    <ligand>
        <name>Zn(2+)</name>
        <dbReference type="ChEBI" id="CHEBI:29105"/>
        <note>catalytic</note>
    </ligand>
</feature>
<dbReference type="NCBIfam" id="TIGR00043">
    <property type="entry name" value="rRNA maturation RNase YbeY"/>
    <property type="match status" value="1"/>
</dbReference>
<evidence type="ECO:0000313" key="9">
    <source>
        <dbReference type="Proteomes" id="UP000671908"/>
    </source>
</evidence>
<comment type="similarity">
    <text evidence="1 7">Belongs to the endoribonuclease YbeY family.</text>
</comment>
<evidence type="ECO:0000256" key="4">
    <source>
        <dbReference type="ARBA" id="ARBA00022759"/>
    </source>
</evidence>
<keyword evidence="7" id="KW-0690">Ribosome biogenesis</keyword>
<keyword evidence="7" id="KW-0963">Cytoplasm</keyword>
<keyword evidence="9" id="KW-1185">Reference proteome</keyword>
<dbReference type="Proteomes" id="UP000671908">
    <property type="component" value="Chromosome"/>
</dbReference>
<keyword evidence="3 7" id="KW-0479">Metal-binding</keyword>
<feature type="binding site" evidence="7">
    <location>
        <position position="121"/>
    </location>
    <ligand>
        <name>Zn(2+)</name>
        <dbReference type="ChEBI" id="CHEBI:29105"/>
        <note>catalytic</note>
    </ligand>
</feature>
<keyword evidence="5 7" id="KW-0378">Hydrolase</keyword>
<dbReference type="GO" id="GO:0008270">
    <property type="term" value="F:zinc ion binding"/>
    <property type="evidence" value="ECO:0007669"/>
    <property type="project" value="UniProtKB-UniRule"/>
</dbReference>
<dbReference type="RefSeq" id="WP_210120435.1">
    <property type="nucleotide sequence ID" value="NZ_CP054142.1"/>
</dbReference>
<comment type="subcellular location">
    <subcellularLocation>
        <location evidence="7">Cytoplasm</location>
    </subcellularLocation>
</comment>
<dbReference type="EMBL" id="CP054142">
    <property type="protein sequence ID" value="QTQ13755.1"/>
    <property type="molecule type" value="Genomic_DNA"/>
</dbReference>
<accession>A0A975IE75</accession>
<dbReference type="PANTHER" id="PTHR46986:SF1">
    <property type="entry name" value="ENDORIBONUCLEASE YBEY, CHLOROPLASTIC"/>
    <property type="match status" value="1"/>
</dbReference>
<gene>
    <name evidence="7 8" type="primary">ybeY</name>
    <name evidence="8" type="ORF">HRQ91_04395</name>
</gene>
<evidence type="ECO:0000256" key="1">
    <source>
        <dbReference type="ARBA" id="ARBA00010875"/>
    </source>
</evidence>
<reference evidence="8 9" key="1">
    <citation type="journal article" date="2021" name="Microbiol. Resour. Announc.">
        <title>Complete Genome Sequences of Three Human Oral Treponema parvum Isolates.</title>
        <authorList>
            <person name="Zeng H."/>
            <person name="Watt R.M."/>
        </authorList>
    </citation>
    <scope>NUCLEOTIDE SEQUENCE [LARGE SCALE GENOMIC DNA]</scope>
    <source>
        <strain evidence="8 9">ATCC 700770</strain>
    </source>
</reference>
<comment type="function">
    <text evidence="7">Single strand-specific metallo-endoribonuclease involved in late-stage 70S ribosome quality control and in maturation of the 3' terminus of the 16S rRNA.</text>
</comment>
<evidence type="ECO:0000256" key="6">
    <source>
        <dbReference type="ARBA" id="ARBA00022833"/>
    </source>
</evidence>
<feature type="binding site" evidence="7">
    <location>
        <position position="127"/>
    </location>
    <ligand>
        <name>Zn(2+)</name>
        <dbReference type="ChEBI" id="CHEBI:29105"/>
        <note>catalytic</note>
    </ligand>
</feature>
<sequence length="161" mass="18568">MANCVFISFQDGMEEPSWADNAEKFILTVMEKLNYDGKAVSVMFCGDETMRRLNREYRHVDSSTDVLSFEDNSPYTDEDGVEWINAGDIAISLDMLVKNAQYFDCTEDEELKRLLVHALLHLTGMDHGDEHIEKDHKPFCDMLVLQEKLLFELHDEKIITG</sequence>
<protein>
    <recommendedName>
        <fullName evidence="7">Endoribonuclease YbeY</fullName>
        <ecNumber evidence="7">3.1.-.-</ecNumber>
    </recommendedName>
</protein>
<keyword evidence="4 7" id="KW-0255">Endonuclease</keyword>
<dbReference type="EC" id="3.1.-.-" evidence="7"/>
<dbReference type="GO" id="GO:0004222">
    <property type="term" value="F:metalloendopeptidase activity"/>
    <property type="evidence" value="ECO:0007669"/>
    <property type="project" value="InterPro"/>
</dbReference>
<dbReference type="HAMAP" id="MF_00009">
    <property type="entry name" value="Endoribonucl_YbeY"/>
    <property type="match status" value="1"/>
</dbReference>